<evidence type="ECO:0000313" key="11">
    <source>
        <dbReference type="EMBL" id="PIT90060.1"/>
    </source>
</evidence>
<keyword evidence="7" id="KW-0547">Nucleotide-binding</keyword>
<keyword evidence="8" id="KW-0067">ATP-binding</keyword>
<dbReference type="InterPro" id="IPR003442">
    <property type="entry name" value="T6A_TsaE"/>
</dbReference>
<keyword evidence="4" id="KW-0963">Cytoplasm</keyword>
<dbReference type="InterPro" id="IPR027417">
    <property type="entry name" value="P-loop_NTPase"/>
</dbReference>
<evidence type="ECO:0000256" key="7">
    <source>
        <dbReference type="ARBA" id="ARBA00022741"/>
    </source>
</evidence>
<dbReference type="SUPFAM" id="SSF52540">
    <property type="entry name" value="P-loop containing nucleoside triphosphate hydrolases"/>
    <property type="match status" value="1"/>
</dbReference>
<keyword evidence="5" id="KW-0819">tRNA processing</keyword>
<dbReference type="PANTHER" id="PTHR33540:SF2">
    <property type="entry name" value="TRNA THREONYLCARBAMOYLADENOSINE BIOSYNTHESIS PROTEIN TSAE"/>
    <property type="match status" value="1"/>
</dbReference>
<dbReference type="EMBL" id="PFBP01000008">
    <property type="protein sequence ID" value="PIT90060.1"/>
    <property type="molecule type" value="Genomic_DNA"/>
</dbReference>
<comment type="similarity">
    <text evidence="2">Belongs to the TsaE family.</text>
</comment>
<evidence type="ECO:0000256" key="10">
    <source>
        <dbReference type="ARBA" id="ARBA00032441"/>
    </source>
</evidence>
<comment type="subcellular location">
    <subcellularLocation>
        <location evidence="1">Cytoplasm</location>
    </subcellularLocation>
</comment>
<dbReference type="Proteomes" id="UP000231464">
    <property type="component" value="Unassembled WGS sequence"/>
</dbReference>
<evidence type="ECO:0000256" key="9">
    <source>
        <dbReference type="ARBA" id="ARBA00022842"/>
    </source>
</evidence>
<keyword evidence="11" id="KW-0808">Transferase</keyword>
<proteinExistence type="inferred from homology"/>
<evidence type="ECO:0000256" key="8">
    <source>
        <dbReference type="ARBA" id="ARBA00022840"/>
    </source>
</evidence>
<dbReference type="Pfam" id="PF02367">
    <property type="entry name" value="TsaE"/>
    <property type="match status" value="1"/>
</dbReference>
<dbReference type="NCBIfam" id="TIGR00150">
    <property type="entry name" value="T6A_YjeE"/>
    <property type="match status" value="1"/>
</dbReference>
<dbReference type="AlphaFoldDB" id="A0A2M6WB78"/>
<dbReference type="GO" id="GO:0046872">
    <property type="term" value="F:metal ion binding"/>
    <property type="evidence" value="ECO:0007669"/>
    <property type="project" value="UniProtKB-KW"/>
</dbReference>
<dbReference type="GO" id="GO:0005737">
    <property type="term" value="C:cytoplasm"/>
    <property type="evidence" value="ECO:0007669"/>
    <property type="project" value="UniProtKB-SubCell"/>
</dbReference>
<dbReference type="Gene3D" id="3.40.50.300">
    <property type="entry name" value="P-loop containing nucleotide triphosphate hydrolases"/>
    <property type="match status" value="1"/>
</dbReference>
<dbReference type="GO" id="GO:0016740">
    <property type="term" value="F:transferase activity"/>
    <property type="evidence" value="ECO:0007669"/>
    <property type="project" value="UniProtKB-KW"/>
</dbReference>
<evidence type="ECO:0000256" key="2">
    <source>
        <dbReference type="ARBA" id="ARBA00007599"/>
    </source>
</evidence>
<evidence type="ECO:0000256" key="5">
    <source>
        <dbReference type="ARBA" id="ARBA00022694"/>
    </source>
</evidence>
<gene>
    <name evidence="11" type="ORF">COU23_00560</name>
</gene>
<evidence type="ECO:0000313" key="12">
    <source>
        <dbReference type="Proteomes" id="UP000231464"/>
    </source>
</evidence>
<reference evidence="12" key="1">
    <citation type="submission" date="2017-09" db="EMBL/GenBank/DDBJ databases">
        <title>Depth-based differentiation of microbial function through sediment-hosted aquifers and enrichment of novel symbionts in the deep terrestrial subsurface.</title>
        <authorList>
            <person name="Probst A.J."/>
            <person name="Ladd B."/>
            <person name="Jarett J.K."/>
            <person name="Geller-Mcgrath D.E."/>
            <person name="Sieber C.M.K."/>
            <person name="Emerson J.B."/>
            <person name="Anantharaman K."/>
            <person name="Thomas B.C."/>
            <person name="Malmstrom R."/>
            <person name="Stieglmeier M."/>
            <person name="Klingl A."/>
            <person name="Woyke T."/>
            <person name="Ryan C.M."/>
            <person name="Banfield J.F."/>
        </authorList>
    </citation>
    <scope>NUCLEOTIDE SEQUENCE [LARGE SCALE GENOMIC DNA]</scope>
</reference>
<evidence type="ECO:0000256" key="1">
    <source>
        <dbReference type="ARBA" id="ARBA00004496"/>
    </source>
</evidence>
<keyword evidence="6" id="KW-0479">Metal-binding</keyword>
<keyword evidence="9" id="KW-0460">Magnesium</keyword>
<accession>A0A2M6WB78</accession>
<protein>
    <recommendedName>
        <fullName evidence="3">tRNA threonylcarbamoyladenosine biosynthesis protein TsaE</fullName>
    </recommendedName>
    <alternativeName>
        <fullName evidence="10">t(6)A37 threonylcarbamoyladenosine biosynthesis protein TsaE</fullName>
    </alternativeName>
</protein>
<evidence type="ECO:0000256" key="4">
    <source>
        <dbReference type="ARBA" id="ARBA00022490"/>
    </source>
</evidence>
<dbReference type="PANTHER" id="PTHR33540">
    <property type="entry name" value="TRNA THREONYLCARBAMOYLADENOSINE BIOSYNTHESIS PROTEIN TSAE"/>
    <property type="match status" value="1"/>
</dbReference>
<dbReference type="GO" id="GO:0002949">
    <property type="term" value="P:tRNA threonylcarbamoyladenosine modification"/>
    <property type="evidence" value="ECO:0007669"/>
    <property type="project" value="InterPro"/>
</dbReference>
<sequence length="152" mass="17577">MVFRVSPRFMKKYITHNSEETKQVAATLAKKFQGGEILGLVGDLGSGKTNFVQGLARYLGVANKVNSPTFVLMKPYPTHHKKCKLLVHIDCYRLNNCQELLNLGLEEYLKDKRCLTVIEWADKIEKILPEKTIWIRFRLGKNIEEREIKINN</sequence>
<evidence type="ECO:0000256" key="6">
    <source>
        <dbReference type="ARBA" id="ARBA00022723"/>
    </source>
</evidence>
<evidence type="ECO:0000256" key="3">
    <source>
        <dbReference type="ARBA" id="ARBA00019010"/>
    </source>
</evidence>
<name>A0A2M6WB78_9BACT</name>
<organism evidence="11 12">
    <name type="scientific">Candidatus Kuenenbacteria bacterium CG10_big_fil_rev_8_21_14_0_10_36_11</name>
    <dbReference type="NCBI Taxonomy" id="1974618"/>
    <lineage>
        <taxon>Bacteria</taxon>
        <taxon>Candidatus Kueneniibacteriota</taxon>
    </lineage>
</organism>
<dbReference type="GO" id="GO:0005524">
    <property type="term" value="F:ATP binding"/>
    <property type="evidence" value="ECO:0007669"/>
    <property type="project" value="UniProtKB-KW"/>
</dbReference>
<comment type="caution">
    <text evidence="11">The sequence shown here is derived from an EMBL/GenBank/DDBJ whole genome shotgun (WGS) entry which is preliminary data.</text>
</comment>